<gene>
    <name evidence="6" type="primary">ntcA_3</name>
    <name evidence="6" type="ORF">GALL_64950</name>
</gene>
<dbReference type="AlphaFoldDB" id="A0A1J5T5Y0"/>
<dbReference type="PROSITE" id="PS50042">
    <property type="entry name" value="CNMP_BINDING_3"/>
    <property type="match status" value="1"/>
</dbReference>
<evidence type="ECO:0000259" key="5">
    <source>
        <dbReference type="PROSITE" id="PS51063"/>
    </source>
</evidence>
<dbReference type="InterPro" id="IPR036388">
    <property type="entry name" value="WH-like_DNA-bd_sf"/>
</dbReference>
<accession>A0A1J5T5Y0</accession>
<reference evidence="6" key="1">
    <citation type="submission" date="2016-10" db="EMBL/GenBank/DDBJ databases">
        <title>Sequence of Gallionella enrichment culture.</title>
        <authorList>
            <person name="Poehlein A."/>
            <person name="Muehling M."/>
            <person name="Daniel R."/>
        </authorList>
    </citation>
    <scope>NUCLEOTIDE SEQUENCE</scope>
</reference>
<dbReference type="InterPro" id="IPR000595">
    <property type="entry name" value="cNMP-bd_dom"/>
</dbReference>
<feature type="domain" description="HTH crp-type" evidence="5">
    <location>
        <begin position="146"/>
        <end position="212"/>
    </location>
</feature>
<dbReference type="SUPFAM" id="SSF51206">
    <property type="entry name" value="cAMP-binding domain-like"/>
    <property type="match status" value="1"/>
</dbReference>
<dbReference type="Pfam" id="PF13545">
    <property type="entry name" value="HTH_Crp_2"/>
    <property type="match status" value="1"/>
</dbReference>
<comment type="caution">
    <text evidence="6">The sequence shown here is derived from an EMBL/GenBank/DDBJ whole genome shotgun (WGS) entry which is preliminary data.</text>
</comment>
<dbReference type="PROSITE" id="PS51063">
    <property type="entry name" value="HTH_CRP_2"/>
    <property type="match status" value="1"/>
</dbReference>
<name>A0A1J5T5Y0_9ZZZZ</name>
<sequence>MSHHHNPNQNRLLAALRPDELQELLPHLQVVHLKAGEQLAKSGERLSNVYFPIDSAIALFYRLESGESAGVAVVGNEGMFSVAEVLGGAAMPYWATVETSGHVFQVTSDTLSEMNGRMASLRDTLLLYAQASLTQISQTVVCEKHHSLTQQLCQHLLLINDKSLSDDFRLTHEAIANMLGVRRESITETAGELRDLGLIDYNRGHIKVLNRPRLEQMCCECYAVVRDEFTRLLGGVR</sequence>
<dbReference type="PANTHER" id="PTHR24567:SF74">
    <property type="entry name" value="HTH-TYPE TRANSCRIPTIONAL REGULATOR ARCR"/>
    <property type="match status" value="1"/>
</dbReference>
<keyword evidence="1" id="KW-0805">Transcription regulation</keyword>
<feature type="domain" description="Cyclic nucleotide-binding" evidence="4">
    <location>
        <begin position="12"/>
        <end position="97"/>
    </location>
</feature>
<dbReference type="InterPro" id="IPR014710">
    <property type="entry name" value="RmlC-like_jellyroll"/>
</dbReference>
<evidence type="ECO:0000259" key="4">
    <source>
        <dbReference type="PROSITE" id="PS50042"/>
    </source>
</evidence>
<dbReference type="InterPro" id="IPR036390">
    <property type="entry name" value="WH_DNA-bd_sf"/>
</dbReference>
<dbReference type="Gene3D" id="2.60.120.10">
    <property type="entry name" value="Jelly Rolls"/>
    <property type="match status" value="1"/>
</dbReference>
<evidence type="ECO:0000256" key="2">
    <source>
        <dbReference type="ARBA" id="ARBA00023125"/>
    </source>
</evidence>
<organism evidence="6">
    <name type="scientific">mine drainage metagenome</name>
    <dbReference type="NCBI Taxonomy" id="410659"/>
    <lineage>
        <taxon>unclassified sequences</taxon>
        <taxon>metagenomes</taxon>
        <taxon>ecological metagenomes</taxon>
    </lineage>
</organism>
<evidence type="ECO:0000256" key="3">
    <source>
        <dbReference type="ARBA" id="ARBA00023163"/>
    </source>
</evidence>
<dbReference type="GO" id="GO:0005829">
    <property type="term" value="C:cytosol"/>
    <property type="evidence" value="ECO:0007669"/>
    <property type="project" value="TreeGrafter"/>
</dbReference>
<dbReference type="InterPro" id="IPR018490">
    <property type="entry name" value="cNMP-bd_dom_sf"/>
</dbReference>
<dbReference type="SMART" id="SM00100">
    <property type="entry name" value="cNMP"/>
    <property type="match status" value="1"/>
</dbReference>
<evidence type="ECO:0000256" key="1">
    <source>
        <dbReference type="ARBA" id="ARBA00023015"/>
    </source>
</evidence>
<dbReference type="GO" id="GO:0003677">
    <property type="term" value="F:DNA binding"/>
    <property type="evidence" value="ECO:0007669"/>
    <property type="project" value="UniProtKB-KW"/>
</dbReference>
<dbReference type="Pfam" id="PF00027">
    <property type="entry name" value="cNMP_binding"/>
    <property type="match status" value="1"/>
</dbReference>
<dbReference type="InterPro" id="IPR050397">
    <property type="entry name" value="Env_Response_Regulators"/>
</dbReference>
<dbReference type="PANTHER" id="PTHR24567">
    <property type="entry name" value="CRP FAMILY TRANSCRIPTIONAL REGULATORY PROTEIN"/>
    <property type="match status" value="1"/>
</dbReference>
<dbReference type="CDD" id="cd00038">
    <property type="entry name" value="CAP_ED"/>
    <property type="match status" value="1"/>
</dbReference>
<proteinExistence type="predicted"/>
<dbReference type="Gene3D" id="1.10.10.10">
    <property type="entry name" value="Winged helix-like DNA-binding domain superfamily/Winged helix DNA-binding domain"/>
    <property type="match status" value="1"/>
</dbReference>
<dbReference type="InterPro" id="IPR012318">
    <property type="entry name" value="HTH_CRP"/>
</dbReference>
<evidence type="ECO:0000313" key="6">
    <source>
        <dbReference type="EMBL" id="OIR11640.1"/>
    </source>
</evidence>
<protein>
    <submittedName>
        <fullName evidence="6">Global nitrogen regulator</fullName>
    </submittedName>
</protein>
<keyword evidence="3" id="KW-0804">Transcription</keyword>
<dbReference type="EMBL" id="MLJW01000019">
    <property type="protein sequence ID" value="OIR11640.1"/>
    <property type="molecule type" value="Genomic_DNA"/>
</dbReference>
<dbReference type="SUPFAM" id="SSF46785">
    <property type="entry name" value="Winged helix' DNA-binding domain"/>
    <property type="match status" value="1"/>
</dbReference>
<dbReference type="SMART" id="SM00419">
    <property type="entry name" value="HTH_CRP"/>
    <property type="match status" value="1"/>
</dbReference>
<dbReference type="GO" id="GO:0003700">
    <property type="term" value="F:DNA-binding transcription factor activity"/>
    <property type="evidence" value="ECO:0007669"/>
    <property type="project" value="TreeGrafter"/>
</dbReference>
<keyword evidence="2" id="KW-0238">DNA-binding</keyword>